<dbReference type="RefSeq" id="WP_193871999.1">
    <property type="nucleotide sequence ID" value="NZ_JADEWU010000117.1"/>
</dbReference>
<dbReference type="NCBIfam" id="TIGR02607">
    <property type="entry name" value="antidote_HigA"/>
    <property type="match status" value="1"/>
</dbReference>
<dbReference type="Pfam" id="PF01381">
    <property type="entry name" value="HTH_3"/>
    <property type="match status" value="1"/>
</dbReference>
<evidence type="ECO:0000259" key="2">
    <source>
        <dbReference type="PROSITE" id="PS50943"/>
    </source>
</evidence>
<dbReference type="InterPro" id="IPR013430">
    <property type="entry name" value="Toxin_antidote_HigA"/>
</dbReference>
<reference evidence="3 4" key="1">
    <citation type="submission" date="2020-10" db="EMBL/GenBank/DDBJ databases">
        <authorList>
            <person name="Castelo-Branco R."/>
            <person name="Eusebio N."/>
            <person name="Adriana R."/>
            <person name="Vieira A."/>
            <person name="Brugerolle De Fraissinette N."/>
            <person name="Rezende De Castro R."/>
            <person name="Schneider M.P."/>
            <person name="Vasconcelos V."/>
            <person name="Leao P.N."/>
        </authorList>
    </citation>
    <scope>NUCLEOTIDE SEQUENCE [LARGE SCALE GENOMIC DNA]</scope>
    <source>
        <strain evidence="3 4">LEGE 06226</strain>
    </source>
</reference>
<keyword evidence="1" id="KW-0238">DNA-binding</keyword>
<sequence>MLPHNRIPTHPGEILVEEFLIPLNLTQAALAEYLEVPIQEIHEIIIGKRGITSKTAWLFAQAFQTSPEFWMNLQTQYDLVLNQPKTQKPPILR</sequence>
<dbReference type="PANTHER" id="PTHR36924:SF1">
    <property type="entry name" value="ANTITOXIN HIGA-1"/>
    <property type="match status" value="1"/>
</dbReference>
<accession>A0ABR9UJQ8</accession>
<comment type="caution">
    <text evidence="3">The sequence shown here is derived from an EMBL/GenBank/DDBJ whole genome shotgun (WGS) entry which is preliminary data.</text>
</comment>
<evidence type="ECO:0000313" key="3">
    <source>
        <dbReference type="EMBL" id="MBE9146694.1"/>
    </source>
</evidence>
<evidence type="ECO:0000313" key="4">
    <source>
        <dbReference type="Proteomes" id="UP000640725"/>
    </source>
</evidence>
<gene>
    <name evidence="3" type="ORF">IQ236_26215</name>
</gene>
<proteinExistence type="predicted"/>
<evidence type="ECO:0000256" key="1">
    <source>
        <dbReference type="ARBA" id="ARBA00023125"/>
    </source>
</evidence>
<dbReference type="Gene3D" id="1.10.260.40">
    <property type="entry name" value="lambda repressor-like DNA-binding domains"/>
    <property type="match status" value="1"/>
</dbReference>
<dbReference type="InterPro" id="IPR001387">
    <property type="entry name" value="Cro/C1-type_HTH"/>
</dbReference>
<dbReference type="Proteomes" id="UP000640725">
    <property type="component" value="Unassembled WGS sequence"/>
</dbReference>
<organism evidence="3 4">
    <name type="scientific">Planktothrix mougeotii LEGE 06226</name>
    <dbReference type="NCBI Taxonomy" id="1828728"/>
    <lineage>
        <taxon>Bacteria</taxon>
        <taxon>Bacillati</taxon>
        <taxon>Cyanobacteriota</taxon>
        <taxon>Cyanophyceae</taxon>
        <taxon>Oscillatoriophycideae</taxon>
        <taxon>Oscillatoriales</taxon>
        <taxon>Microcoleaceae</taxon>
        <taxon>Planktothrix</taxon>
    </lineage>
</organism>
<dbReference type="CDD" id="cd00093">
    <property type="entry name" value="HTH_XRE"/>
    <property type="match status" value="1"/>
</dbReference>
<dbReference type="PANTHER" id="PTHR36924">
    <property type="entry name" value="ANTITOXIN HIGA-1"/>
    <property type="match status" value="1"/>
</dbReference>
<name>A0ABR9UJQ8_9CYAN</name>
<dbReference type="PROSITE" id="PS50943">
    <property type="entry name" value="HTH_CROC1"/>
    <property type="match status" value="1"/>
</dbReference>
<dbReference type="SMART" id="SM00530">
    <property type="entry name" value="HTH_XRE"/>
    <property type="match status" value="1"/>
</dbReference>
<keyword evidence="4" id="KW-1185">Reference proteome</keyword>
<dbReference type="EMBL" id="JADEWU010000117">
    <property type="protein sequence ID" value="MBE9146694.1"/>
    <property type="molecule type" value="Genomic_DNA"/>
</dbReference>
<protein>
    <submittedName>
        <fullName evidence="3">HigA family addiction module antidote protein</fullName>
    </submittedName>
</protein>
<feature type="domain" description="HTH cro/C1-type" evidence="2">
    <location>
        <begin position="23"/>
        <end position="70"/>
    </location>
</feature>
<dbReference type="SUPFAM" id="SSF47413">
    <property type="entry name" value="lambda repressor-like DNA-binding domains"/>
    <property type="match status" value="1"/>
</dbReference>
<dbReference type="InterPro" id="IPR010982">
    <property type="entry name" value="Lambda_DNA-bd_dom_sf"/>
</dbReference>